<keyword evidence="5" id="KW-0235">DNA replication</keyword>
<accession>A0A174BNG7</accession>
<dbReference type="RefSeq" id="WP_057087267.1">
    <property type="nucleotide sequence ID" value="NZ_CYZF01000002.1"/>
</dbReference>
<gene>
    <name evidence="12" type="ORF">ERS417307_00897</name>
</gene>
<keyword evidence="7 12" id="KW-0238">DNA-binding</keyword>
<proteinExistence type="inferred from homology"/>
<evidence type="ECO:0000256" key="6">
    <source>
        <dbReference type="ARBA" id="ARBA00022921"/>
    </source>
</evidence>
<dbReference type="AlphaFoldDB" id="A0A174BNG7"/>
<dbReference type="GO" id="GO:0003677">
    <property type="term" value="F:DNA binding"/>
    <property type="evidence" value="ECO:0007669"/>
    <property type="project" value="UniProtKB-KW"/>
</dbReference>
<reference evidence="12 13" key="1">
    <citation type="submission" date="2015-09" db="EMBL/GenBank/DDBJ databases">
        <authorList>
            <consortium name="Pathogen Informatics"/>
        </authorList>
    </citation>
    <scope>NUCLEOTIDE SEQUENCE [LARGE SCALE GENOMIC DNA]</scope>
    <source>
        <strain evidence="12 13">2789STDY5608791</strain>
    </source>
</reference>
<dbReference type="PANTHER" id="PTHR33175:SF13">
    <property type="entry name" value="HISTONE-LIKE PROTEIN"/>
    <property type="match status" value="1"/>
</dbReference>
<evidence type="ECO:0000256" key="2">
    <source>
        <dbReference type="ARBA" id="ARBA00010529"/>
    </source>
</evidence>
<evidence type="ECO:0000313" key="13">
    <source>
        <dbReference type="Proteomes" id="UP000095419"/>
    </source>
</evidence>
<comment type="function">
    <text evidence="10">DNA-binding protein that plays a critical role in nucleoid compaction, genome replication and DNA replication and transcription. Binds to both ssDNA and dsDNA with a binding site covering about 15 nucleotides. Displays DNA-supercoiling activity only when associated with the viral DNA topoisomerase 2.</text>
</comment>
<feature type="domain" description="HU" evidence="11">
    <location>
        <begin position="1"/>
        <end position="123"/>
    </location>
</feature>
<dbReference type="Pfam" id="PF13412">
    <property type="entry name" value="HTH_24"/>
    <property type="match status" value="1"/>
</dbReference>
<evidence type="ECO:0000256" key="3">
    <source>
        <dbReference type="ARBA" id="ARBA00011738"/>
    </source>
</evidence>
<sequence length="203" mass="23427">MAILFDWYENPKTKDKQGEELTLHPRIKLNGSTTTDELRRHIQEYCSLTETDVLAVLDALSHFVGRELGEGRQVHLDGIGYFVPTLTCTEPVTLETKRKSTKVKLKNITFRPDKALRSEIGVLKVKPLKLRNLTKKRLTDDEVKQKVVNYLRKNEFITRSVVQSICGMTRTTATRQIRRLCEENVLVNKGLQKQPIYFLKGKE</sequence>
<dbReference type="InterPro" id="IPR041607">
    <property type="entry name" value="HU-HIG"/>
</dbReference>
<evidence type="ECO:0000256" key="7">
    <source>
        <dbReference type="ARBA" id="ARBA00023125"/>
    </source>
</evidence>
<dbReference type="InterPro" id="IPR000119">
    <property type="entry name" value="Hist_DNA-bd"/>
</dbReference>
<organism evidence="12 13">
    <name type="scientific">Bacteroides uniformis</name>
    <dbReference type="NCBI Taxonomy" id="820"/>
    <lineage>
        <taxon>Bacteria</taxon>
        <taxon>Pseudomonadati</taxon>
        <taxon>Bacteroidota</taxon>
        <taxon>Bacteroidia</taxon>
        <taxon>Bacteroidales</taxon>
        <taxon>Bacteroidaceae</taxon>
        <taxon>Bacteroides</taxon>
    </lineage>
</organism>
<comment type="subunit">
    <text evidence="3">Homodimer.</text>
</comment>
<dbReference type="InterPro" id="IPR036390">
    <property type="entry name" value="WH_DNA-bd_sf"/>
</dbReference>
<evidence type="ECO:0000256" key="9">
    <source>
        <dbReference type="ARBA" id="ARBA00033227"/>
    </source>
</evidence>
<evidence type="ECO:0000259" key="11">
    <source>
        <dbReference type="Pfam" id="PF18291"/>
    </source>
</evidence>
<dbReference type="SUPFAM" id="SSF47729">
    <property type="entry name" value="IHF-like DNA-binding proteins"/>
    <property type="match status" value="1"/>
</dbReference>
<dbReference type="InterPro" id="IPR010992">
    <property type="entry name" value="IHF-like_DNA-bd_dom_sf"/>
</dbReference>
<evidence type="ECO:0000256" key="5">
    <source>
        <dbReference type="ARBA" id="ARBA00022705"/>
    </source>
</evidence>
<evidence type="ECO:0000256" key="8">
    <source>
        <dbReference type="ARBA" id="ARBA00033120"/>
    </source>
</evidence>
<dbReference type="Gene3D" id="1.10.10.10">
    <property type="entry name" value="Winged helix-like DNA-binding domain superfamily/Winged helix DNA-binding domain"/>
    <property type="match status" value="1"/>
</dbReference>
<evidence type="ECO:0000256" key="1">
    <source>
        <dbReference type="ARBA" id="ARBA00004328"/>
    </source>
</evidence>
<evidence type="ECO:0000256" key="4">
    <source>
        <dbReference type="ARBA" id="ARBA00016145"/>
    </source>
</evidence>
<dbReference type="PANTHER" id="PTHR33175">
    <property type="entry name" value="DNA-BINDING PROTEIN HU"/>
    <property type="match status" value="1"/>
</dbReference>
<dbReference type="GO" id="GO:0006260">
    <property type="term" value="P:DNA replication"/>
    <property type="evidence" value="ECO:0007669"/>
    <property type="project" value="UniProtKB-KW"/>
</dbReference>
<evidence type="ECO:0000256" key="10">
    <source>
        <dbReference type="ARBA" id="ARBA00046140"/>
    </source>
</evidence>
<dbReference type="Gene3D" id="4.10.520.10">
    <property type="entry name" value="IHF-like DNA-binding proteins"/>
    <property type="match status" value="1"/>
</dbReference>
<dbReference type="GO" id="GO:0030527">
    <property type="term" value="F:structural constituent of chromatin"/>
    <property type="evidence" value="ECO:0007669"/>
    <property type="project" value="InterPro"/>
</dbReference>
<dbReference type="InterPro" id="IPR036388">
    <property type="entry name" value="WH-like_DNA-bd_sf"/>
</dbReference>
<keyword evidence="6" id="KW-0426">Late protein</keyword>
<comment type="similarity">
    <text evidence="2">Belongs to the bacterial histone-like protein family.</text>
</comment>
<dbReference type="EMBL" id="CYZF01000002">
    <property type="protein sequence ID" value="CUO02582.1"/>
    <property type="molecule type" value="Genomic_DNA"/>
</dbReference>
<dbReference type="SUPFAM" id="SSF46785">
    <property type="entry name" value="Winged helix' DNA-binding domain"/>
    <property type="match status" value="1"/>
</dbReference>
<dbReference type="GO" id="GO:0005829">
    <property type="term" value="C:cytosol"/>
    <property type="evidence" value="ECO:0007669"/>
    <property type="project" value="TreeGrafter"/>
</dbReference>
<comment type="subcellular location">
    <subcellularLocation>
        <location evidence="1">Virion</location>
    </subcellularLocation>
</comment>
<evidence type="ECO:0000313" key="12">
    <source>
        <dbReference type="EMBL" id="CUO02582.1"/>
    </source>
</evidence>
<dbReference type="Proteomes" id="UP000095419">
    <property type="component" value="Unassembled WGS sequence"/>
</dbReference>
<dbReference type="Pfam" id="PF18291">
    <property type="entry name" value="HU-HIG"/>
    <property type="match status" value="1"/>
</dbReference>
<name>A0A174BNG7_BACUN</name>
<protein>
    <recommendedName>
        <fullName evidence="4">Viral histone-like protein</fullName>
    </recommendedName>
    <alternativeName>
        <fullName evidence="9">DNA-binding protein pA104R</fullName>
    </alternativeName>
    <alternativeName>
        <fullName evidence="8">pA104R</fullName>
    </alternativeName>
</protein>